<feature type="domain" description="Helix-turn-helix" evidence="1">
    <location>
        <begin position="21"/>
        <end position="68"/>
    </location>
</feature>
<dbReference type="AlphaFoldDB" id="A0A1L3ZSK3"/>
<dbReference type="GO" id="GO:0003677">
    <property type="term" value="F:DNA binding"/>
    <property type="evidence" value="ECO:0007669"/>
    <property type="project" value="InterPro"/>
</dbReference>
<evidence type="ECO:0000313" key="3">
    <source>
        <dbReference type="Proteomes" id="UP000182063"/>
    </source>
</evidence>
<dbReference type="InterPro" id="IPR041657">
    <property type="entry name" value="HTH_17"/>
</dbReference>
<dbReference type="KEGG" id="sphj:BSL82_04120"/>
<dbReference type="RefSeq" id="WP_072596165.1">
    <property type="nucleotide sequence ID" value="NZ_CP018221.1"/>
</dbReference>
<protein>
    <recommendedName>
        <fullName evidence="1">Helix-turn-helix domain-containing protein</fullName>
    </recommendedName>
</protein>
<organism evidence="2 3">
    <name type="scientific">Tardibacter chloracetimidivorans</name>
    <dbReference type="NCBI Taxonomy" id="1921510"/>
    <lineage>
        <taxon>Bacteria</taxon>
        <taxon>Pseudomonadati</taxon>
        <taxon>Pseudomonadota</taxon>
        <taxon>Alphaproteobacteria</taxon>
        <taxon>Sphingomonadales</taxon>
        <taxon>Sphingomonadaceae</taxon>
        <taxon>Tardibacter</taxon>
    </lineage>
</organism>
<dbReference type="NCBIfam" id="TIGR01764">
    <property type="entry name" value="excise"/>
    <property type="match status" value="1"/>
</dbReference>
<evidence type="ECO:0000259" key="1">
    <source>
        <dbReference type="Pfam" id="PF12728"/>
    </source>
</evidence>
<keyword evidence="3" id="KW-1185">Reference proteome</keyword>
<dbReference type="EMBL" id="CP018221">
    <property type="protein sequence ID" value="API58598.1"/>
    <property type="molecule type" value="Genomic_DNA"/>
</dbReference>
<dbReference type="OrthoDB" id="7874861at2"/>
<accession>A0A1L3ZSK3</accession>
<reference evidence="3" key="1">
    <citation type="submission" date="2016-11" db="EMBL/GenBank/DDBJ databases">
        <title>Complete Genome Sequence of alachlor-degrading Sphingomonas sp. strain JJ-A5.</title>
        <authorList>
            <person name="Lee H."/>
            <person name="Ka J.-O."/>
        </authorList>
    </citation>
    <scope>NUCLEOTIDE SEQUENCE [LARGE SCALE GENOMIC DNA]</scope>
    <source>
        <strain evidence="3">JJ-A5</strain>
    </source>
</reference>
<evidence type="ECO:0000313" key="2">
    <source>
        <dbReference type="EMBL" id="API58598.1"/>
    </source>
</evidence>
<name>A0A1L3ZSK3_9SPHN</name>
<sequence>MARAANKDDRLSPIDCLTVRIPDAARMLGIGRSTFYKLMQAGEVETIKLGRSTLISVASLEALLSRRRGVK</sequence>
<gene>
    <name evidence="2" type="ORF">BSL82_04120</name>
</gene>
<proteinExistence type="predicted"/>
<dbReference type="STRING" id="1921510.BSL82_04120"/>
<dbReference type="Proteomes" id="UP000182063">
    <property type="component" value="Chromosome"/>
</dbReference>
<dbReference type="InterPro" id="IPR010093">
    <property type="entry name" value="SinI_DNA-bd"/>
</dbReference>
<dbReference type="Pfam" id="PF12728">
    <property type="entry name" value="HTH_17"/>
    <property type="match status" value="1"/>
</dbReference>